<name>A0A0F9GBU6_9ZZZZ</name>
<dbReference type="AlphaFoldDB" id="A0A0F9GBU6"/>
<organism evidence="2">
    <name type="scientific">marine sediment metagenome</name>
    <dbReference type="NCBI Taxonomy" id="412755"/>
    <lineage>
        <taxon>unclassified sequences</taxon>
        <taxon>metagenomes</taxon>
        <taxon>ecological metagenomes</taxon>
    </lineage>
</organism>
<comment type="caution">
    <text evidence="2">The sequence shown here is derived from an EMBL/GenBank/DDBJ whole genome shotgun (WGS) entry which is preliminary data.</text>
</comment>
<sequence>MRILSVLNYPLLNAVILAELLQISSERHLNLVSLLYHMVGRKKKVYGKLWRPIEALSESGARFPLGRIQLFCPACGSPKVGPYGTHGRKTTRVETFQCKNSKCSHLKSHKTGKQCVITTSYQFRELIFGKLKAFYEDLLKDGAKNKTVAKKYGISESQVSALRTEIESAIDKLNGLDTLVLRPQPDKAIAIDETFLKIEGTSIYVIIATGYTSHKTLGIKVSKSRSEGDIREVFDEAKGNIEHDISIVSSDALNATQAALKNLNREITHIIHPHKKPFKKAIIRHYSYENNERITTTIGVKSNFFKKRGKRQFRYMEARTDLTPQVAKKPGRPKGSKNKKRHKKPKTKKKRGRKGLYTVFEKGTIGYAIIDPYRDKLKLGKGLSRPVGAGLNATLMLFHLMSIQNNLAENINSILRAIIRLRGPKTIESVERRIRATLKIRNHPEILDEVRITRQVRGTFLMNNLKLIECADLLERGIIM</sequence>
<dbReference type="EMBL" id="LAZR01020701">
    <property type="protein sequence ID" value="KKL87941.1"/>
    <property type="molecule type" value="Genomic_DNA"/>
</dbReference>
<feature type="compositionally biased region" description="Basic residues" evidence="1">
    <location>
        <begin position="329"/>
        <end position="354"/>
    </location>
</feature>
<gene>
    <name evidence="2" type="ORF">LCGC14_1929690</name>
</gene>
<feature type="region of interest" description="Disordered" evidence="1">
    <location>
        <begin position="318"/>
        <end position="354"/>
    </location>
</feature>
<accession>A0A0F9GBU6</accession>
<protein>
    <submittedName>
        <fullName evidence="2">Uncharacterized protein</fullName>
    </submittedName>
</protein>
<evidence type="ECO:0000313" key="2">
    <source>
        <dbReference type="EMBL" id="KKL87941.1"/>
    </source>
</evidence>
<evidence type="ECO:0000256" key="1">
    <source>
        <dbReference type="SAM" id="MobiDB-lite"/>
    </source>
</evidence>
<proteinExistence type="predicted"/>
<reference evidence="2" key="1">
    <citation type="journal article" date="2015" name="Nature">
        <title>Complex archaea that bridge the gap between prokaryotes and eukaryotes.</title>
        <authorList>
            <person name="Spang A."/>
            <person name="Saw J.H."/>
            <person name="Jorgensen S.L."/>
            <person name="Zaremba-Niedzwiedzka K."/>
            <person name="Martijn J."/>
            <person name="Lind A.E."/>
            <person name="van Eijk R."/>
            <person name="Schleper C."/>
            <person name="Guy L."/>
            <person name="Ettema T.J."/>
        </authorList>
    </citation>
    <scope>NUCLEOTIDE SEQUENCE</scope>
</reference>